<keyword evidence="7" id="KW-0812">Transmembrane</keyword>
<dbReference type="EMBL" id="CAJNIZ010032112">
    <property type="protein sequence ID" value="CAE7534744.1"/>
    <property type="molecule type" value="Genomic_DNA"/>
</dbReference>
<dbReference type="SMART" id="SM00237">
    <property type="entry name" value="Calx_beta"/>
    <property type="match status" value="1"/>
</dbReference>
<dbReference type="PANTHER" id="PTHR11878">
    <property type="entry name" value="SODIUM/CALCIUM EXCHANGER"/>
    <property type="match status" value="1"/>
</dbReference>
<dbReference type="InterPro" id="IPR038081">
    <property type="entry name" value="CalX-like_sf"/>
</dbReference>
<dbReference type="OrthoDB" id="418484at2759"/>
<evidence type="ECO:0000256" key="5">
    <source>
        <dbReference type="SAM" id="Coils"/>
    </source>
</evidence>
<evidence type="ECO:0000256" key="2">
    <source>
        <dbReference type="ARBA" id="ARBA00022737"/>
    </source>
</evidence>
<gene>
    <name evidence="9" type="primary">Slc8a1</name>
    <name evidence="9" type="ORF">SPIL2461_LOCUS14114</name>
</gene>
<keyword evidence="10" id="KW-1185">Reference proteome</keyword>
<protein>
    <submittedName>
        <fullName evidence="9">Slc8a1 protein</fullName>
    </submittedName>
</protein>
<keyword evidence="4" id="KW-0406">Ion transport</keyword>
<feature type="compositionally biased region" description="Basic and acidic residues" evidence="6">
    <location>
        <begin position="16"/>
        <end position="28"/>
    </location>
</feature>
<feature type="transmembrane region" description="Helical" evidence="7">
    <location>
        <begin position="89"/>
        <end position="108"/>
    </location>
</feature>
<keyword evidence="7" id="KW-1133">Transmembrane helix</keyword>
<feature type="region of interest" description="Disordered" evidence="6">
    <location>
        <begin position="453"/>
        <end position="539"/>
    </location>
</feature>
<dbReference type="GO" id="GO:0007154">
    <property type="term" value="P:cell communication"/>
    <property type="evidence" value="ECO:0007669"/>
    <property type="project" value="InterPro"/>
</dbReference>
<keyword evidence="5" id="KW-0175">Coiled coil</keyword>
<evidence type="ECO:0000313" key="10">
    <source>
        <dbReference type="Proteomes" id="UP000649617"/>
    </source>
</evidence>
<feature type="transmembrane region" description="Helical" evidence="7">
    <location>
        <begin position="590"/>
        <end position="610"/>
    </location>
</feature>
<evidence type="ECO:0000259" key="8">
    <source>
        <dbReference type="SMART" id="SM00237"/>
    </source>
</evidence>
<evidence type="ECO:0000313" key="9">
    <source>
        <dbReference type="EMBL" id="CAE7534744.1"/>
    </source>
</evidence>
<dbReference type="GO" id="GO:0098703">
    <property type="term" value="P:calcium ion import across plasma membrane"/>
    <property type="evidence" value="ECO:0007669"/>
    <property type="project" value="TreeGrafter"/>
</dbReference>
<feature type="compositionally biased region" description="Polar residues" evidence="6">
    <location>
        <begin position="468"/>
        <end position="477"/>
    </location>
</feature>
<dbReference type="InterPro" id="IPR051171">
    <property type="entry name" value="CaCA"/>
</dbReference>
<feature type="transmembrane region" description="Helical" evidence="7">
    <location>
        <begin position="216"/>
        <end position="239"/>
    </location>
</feature>
<dbReference type="AlphaFoldDB" id="A0A812TGN9"/>
<dbReference type="GO" id="GO:0005432">
    <property type="term" value="F:calcium:sodium antiporter activity"/>
    <property type="evidence" value="ECO:0007669"/>
    <property type="project" value="TreeGrafter"/>
</dbReference>
<dbReference type="Pfam" id="PF03160">
    <property type="entry name" value="Calx-beta"/>
    <property type="match status" value="1"/>
</dbReference>
<keyword evidence="3" id="KW-0106">Calcium</keyword>
<reference evidence="9" key="1">
    <citation type="submission" date="2021-02" db="EMBL/GenBank/DDBJ databases">
        <authorList>
            <person name="Dougan E. K."/>
            <person name="Rhodes N."/>
            <person name="Thang M."/>
            <person name="Chan C."/>
        </authorList>
    </citation>
    <scope>NUCLEOTIDE SEQUENCE</scope>
</reference>
<organism evidence="9 10">
    <name type="scientific">Symbiodinium pilosum</name>
    <name type="common">Dinoflagellate</name>
    <dbReference type="NCBI Taxonomy" id="2952"/>
    <lineage>
        <taxon>Eukaryota</taxon>
        <taxon>Sar</taxon>
        <taxon>Alveolata</taxon>
        <taxon>Dinophyceae</taxon>
        <taxon>Suessiales</taxon>
        <taxon>Symbiodiniaceae</taxon>
        <taxon>Symbiodinium</taxon>
    </lineage>
</organism>
<feature type="compositionally biased region" description="Basic and acidic residues" evidence="6">
    <location>
        <begin position="505"/>
        <end position="525"/>
    </location>
</feature>
<evidence type="ECO:0000256" key="7">
    <source>
        <dbReference type="SAM" id="Phobius"/>
    </source>
</evidence>
<sequence length="660" mass="71315">MPDGDEKETDVNMWSPDKDRNDKVQGIERKSTVEDLQDKLQVALSALDETKGALDAAQKRVSELESSVAQPAEEEKPAPVDCRIETLKAFMAFLVVVAVEVLYFVVILDERAKFGDVSCAGIASVALRSCELCGDGTLVMPVGGDYEKSWPAVWLGLVVGSGGLEVGIICDEFMAAIEKITSSKRSKWITNPAGISSVCISALAHGEVRRIEKYQVFCFTCAASVLAYVWMLVVLAGITPDRVDLAEGVTTLAFFFVFLAIAFFLDKQFSKEGVDPDVAEVHKQLEARFGQSVSLEGVRAMMRTQGKKPPIEARNTKNEAKGQILRLSTGGKKQPSIFAYGFLESEVVCYESDGFASLQIAALNGPHPSPVRIKYRTRNGMAKAGKRYHQKSGVLHFVPEQDKQELRIPLMGARGPPEEFYVELTEIKAEGVDGKKTPPILAQSGGCLVWVISNPEDDGGSPRGHTTVMLSPTSDAGTESKRSHLAAVPSENEPDTSGALSSCRSEGKSEVKSEARSDARSEARSDALQGSEEEDEPFSCSHWMDKAIEAFYCNGSAEEQAQATAFDWLMHCLALTWKIAFMIVPPPSLLGAYPAFFCTLIGIGLATVVINDAASLLGCSVGMADDLTAITLVALGTSLPAPGLQSKFFELSFDFEGTDL</sequence>
<proteinExistence type="predicted"/>
<evidence type="ECO:0000256" key="1">
    <source>
        <dbReference type="ARBA" id="ARBA00022729"/>
    </source>
</evidence>
<dbReference type="GO" id="GO:0016020">
    <property type="term" value="C:membrane"/>
    <property type="evidence" value="ECO:0007669"/>
    <property type="project" value="InterPro"/>
</dbReference>
<dbReference type="SUPFAM" id="SSF141072">
    <property type="entry name" value="CalX-like"/>
    <property type="match status" value="1"/>
</dbReference>
<accession>A0A812TGN9</accession>
<feature type="transmembrane region" description="Helical" evidence="7">
    <location>
        <begin position="245"/>
        <end position="265"/>
    </location>
</feature>
<dbReference type="Proteomes" id="UP000649617">
    <property type="component" value="Unassembled WGS sequence"/>
</dbReference>
<feature type="coiled-coil region" evidence="5">
    <location>
        <begin position="33"/>
        <end position="67"/>
    </location>
</feature>
<feature type="region of interest" description="Disordered" evidence="6">
    <location>
        <begin position="1"/>
        <end position="28"/>
    </location>
</feature>
<keyword evidence="1" id="KW-0732">Signal</keyword>
<evidence type="ECO:0000256" key="3">
    <source>
        <dbReference type="ARBA" id="ARBA00022837"/>
    </source>
</evidence>
<keyword evidence="2" id="KW-0677">Repeat</keyword>
<feature type="transmembrane region" description="Helical" evidence="7">
    <location>
        <begin position="152"/>
        <end position="177"/>
    </location>
</feature>
<keyword evidence="4" id="KW-0813">Transport</keyword>
<evidence type="ECO:0000256" key="4">
    <source>
        <dbReference type="ARBA" id="ARBA00023065"/>
    </source>
</evidence>
<dbReference type="InterPro" id="IPR003644">
    <property type="entry name" value="Calx_beta"/>
</dbReference>
<name>A0A812TGN9_SYMPI</name>
<comment type="caution">
    <text evidence="9">The sequence shown here is derived from an EMBL/GenBank/DDBJ whole genome shotgun (WGS) entry which is preliminary data.</text>
</comment>
<evidence type="ECO:0000256" key="6">
    <source>
        <dbReference type="SAM" id="MobiDB-lite"/>
    </source>
</evidence>
<keyword evidence="7" id="KW-0472">Membrane</keyword>
<dbReference type="PANTHER" id="PTHR11878:SF65">
    <property type="entry name" value="NA_CA-EXCHANGE PROTEIN, ISOFORM G"/>
    <property type="match status" value="1"/>
</dbReference>
<feature type="domain" description="Calx-beta" evidence="8">
    <location>
        <begin position="327"/>
        <end position="425"/>
    </location>
</feature>
<dbReference type="Gene3D" id="2.60.40.2030">
    <property type="match status" value="1"/>
</dbReference>